<dbReference type="PANTHER" id="PTHR37474:SF1">
    <property type="entry name" value="2'-5' RNA LIGASE FAMILY PROTEIN"/>
    <property type="match status" value="1"/>
</dbReference>
<protein>
    <submittedName>
        <fullName evidence="1">Uncharacterized protein</fullName>
    </submittedName>
</protein>
<keyword evidence="2" id="KW-1185">Reference proteome</keyword>
<dbReference type="Gene3D" id="3.90.1140.10">
    <property type="entry name" value="Cyclic phosphodiesterase"/>
    <property type="match status" value="1"/>
</dbReference>
<dbReference type="InterPro" id="IPR009097">
    <property type="entry name" value="Cyclic_Pdiesterase"/>
</dbReference>
<accession>A0A813GV66</accession>
<proteinExistence type="predicted"/>
<organism evidence="1 2">
    <name type="scientific">Polarella glacialis</name>
    <name type="common">Dinoflagellate</name>
    <dbReference type="NCBI Taxonomy" id="89957"/>
    <lineage>
        <taxon>Eukaryota</taxon>
        <taxon>Sar</taxon>
        <taxon>Alveolata</taxon>
        <taxon>Dinophyceae</taxon>
        <taxon>Suessiales</taxon>
        <taxon>Suessiaceae</taxon>
        <taxon>Polarella</taxon>
    </lineage>
</organism>
<dbReference type="SUPFAM" id="SSF55144">
    <property type="entry name" value="LigT-like"/>
    <property type="match status" value="1"/>
</dbReference>
<evidence type="ECO:0000313" key="2">
    <source>
        <dbReference type="Proteomes" id="UP000654075"/>
    </source>
</evidence>
<reference evidence="1" key="1">
    <citation type="submission" date="2021-02" db="EMBL/GenBank/DDBJ databases">
        <authorList>
            <person name="Dougan E. K."/>
            <person name="Rhodes N."/>
            <person name="Thang M."/>
            <person name="Chan C."/>
        </authorList>
    </citation>
    <scope>NUCLEOTIDE SEQUENCE</scope>
</reference>
<gene>
    <name evidence="1" type="ORF">PGLA1383_LOCUS43938</name>
</gene>
<evidence type="ECO:0000313" key="1">
    <source>
        <dbReference type="EMBL" id="CAE8627088.1"/>
    </source>
</evidence>
<dbReference type="AlphaFoldDB" id="A0A813GV66"/>
<dbReference type="Proteomes" id="UP000654075">
    <property type="component" value="Unassembled WGS sequence"/>
</dbReference>
<dbReference type="OrthoDB" id="10263155at2759"/>
<dbReference type="PANTHER" id="PTHR37474">
    <property type="entry name" value="RNA LIGASE/CYCLIC NUCLEOTIDE PHOSPHODIESTERASE"/>
    <property type="match status" value="1"/>
</dbReference>
<dbReference type="EMBL" id="CAJNNV010029103">
    <property type="protein sequence ID" value="CAE8627088.1"/>
    <property type="molecule type" value="Genomic_DNA"/>
</dbReference>
<dbReference type="Pfam" id="PF13563">
    <property type="entry name" value="2_5_RNA_ligase2"/>
    <property type="match status" value="1"/>
</dbReference>
<comment type="caution">
    <text evidence="1">The sequence shown here is derived from an EMBL/GenBank/DDBJ whole genome shotgun (WGS) entry which is preliminary data.</text>
</comment>
<name>A0A813GV66_POLGL</name>
<sequence>MSATLAGGRRRLRHRICRRWLVLPGACLGLGSSWIRSQSCLSGVSGPLPRAKSVKSALVIMPPVEVWDGIQSVRQTNDKSFYRWMPHINLLYPFYEDVGDLFEEAAREMEIALEGIQPFNLSLAHLSYFEHGKRSCTVWLDPAVDKEAGASLAALQSDLVGAFPDCTDLSSDEARGITRFVPHLSLGGWRGVKDAEQAIDTLKRSWRPVEFEVGSVCLLSRKSFDDPFQLRWEVPLGRDRRQQLATSKLRNLKYAAAPPQRADAELEEVKDLWKLSPVQRPASAQFRSLAMKGQSWGLFGQ</sequence>